<proteinExistence type="predicted"/>
<comment type="caution">
    <text evidence="2">The sequence shown here is derived from an EMBL/GenBank/DDBJ whole genome shotgun (WGS) entry which is preliminary data.</text>
</comment>
<evidence type="ECO:0000313" key="3">
    <source>
        <dbReference type="Proteomes" id="UP000197138"/>
    </source>
</evidence>
<gene>
    <name evidence="2" type="ORF">CDL15_Pgr022134</name>
</gene>
<feature type="region of interest" description="Disordered" evidence="1">
    <location>
        <begin position="9"/>
        <end position="54"/>
    </location>
</feature>
<accession>A0A218VSX2</accession>
<evidence type="ECO:0000256" key="1">
    <source>
        <dbReference type="SAM" id="MobiDB-lite"/>
    </source>
</evidence>
<organism evidence="2 3">
    <name type="scientific">Punica granatum</name>
    <name type="common">Pomegranate</name>
    <dbReference type="NCBI Taxonomy" id="22663"/>
    <lineage>
        <taxon>Eukaryota</taxon>
        <taxon>Viridiplantae</taxon>
        <taxon>Streptophyta</taxon>
        <taxon>Embryophyta</taxon>
        <taxon>Tracheophyta</taxon>
        <taxon>Spermatophyta</taxon>
        <taxon>Magnoliopsida</taxon>
        <taxon>eudicotyledons</taxon>
        <taxon>Gunneridae</taxon>
        <taxon>Pentapetalae</taxon>
        <taxon>rosids</taxon>
        <taxon>malvids</taxon>
        <taxon>Myrtales</taxon>
        <taxon>Lythraceae</taxon>
        <taxon>Punica</taxon>
    </lineage>
</organism>
<dbReference type="EMBL" id="MTKT01006103">
    <property type="protein sequence ID" value="OWM63389.1"/>
    <property type="molecule type" value="Genomic_DNA"/>
</dbReference>
<sequence length="79" mass="9073">MLVFVRFTMSEENDRSDGVDEGEVGSDRGYEIGSDRTEDETYELGSNEYEENEDDDKEFLAETFEFVDKVVTDVAEPSR</sequence>
<reference evidence="3" key="1">
    <citation type="journal article" date="2017" name="Plant J.">
        <title>The pomegranate (Punica granatum L.) genome and the genomics of punicalagin biosynthesis.</title>
        <authorList>
            <person name="Qin G."/>
            <person name="Xu C."/>
            <person name="Ming R."/>
            <person name="Tang H."/>
            <person name="Guyot R."/>
            <person name="Kramer E.M."/>
            <person name="Hu Y."/>
            <person name="Yi X."/>
            <person name="Qi Y."/>
            <person name="Xu X."/>
            <person name="Gao Z."/>
            <person name="Pan H."/>
            <person name="Jian J."/>
            <person name="Tian Y."/>
            <person name="Yue Z."/>
            <person name="Xu Y."/>
        </authorList>
    </citation>
    <scope>NUCLEOTIDE SEQUENCE [LARGE SCALE GENOMIC DNA]</scope>
    <source>
        <strain evidence="3">cv. Dabenzi</strain>
    </source>
</reference>
<dbReference type="AlphaFoldDB" id="A0A218VSX2"/>
<feature type="compositionally biased region" description="Basic and acidic residues" evidence="1">
    <location>
        <begin position="25"/>
        <end position="36"/>
    </location>
</feature>
<feature type="compositionally biased region" description="Acidic residues" evidence="1">
    <location>
        <begin position="37"/>
        <end position="54"/>
    </location>
</feature>
<evidence type="ECO:0000313" key="2">
    <source>
        <dbReference type="EMBL" id="OWM63389.1"/>
    </source>
</evidence>
<protein>
    <submittedName>
        <fullName evidence="2">Uncharacterized protein</fullName>
    </submittedName>
</protein>
<name>A0A218VSX2_PUNGR</name>
<dbReference type="Proteomes" id="UP000197138">
    <property type="component" value="Unassembled WGS sequence"/>
</dbReference>